<dbReference type="OrthoDB" id="10635535at2759"/>
<protein>
    <submittedName>
        <fullName evidence="1">Uncharacterized protein</fullName>
    </submittedName>
</protein>
<reference evidence="1" key="1">
    <citation type="submission" date="2021-03" db="EMBL/GenBank/DDBJ databases">
        <authorList>
            <person name="Bekaert M."/>
        </authorList>
    </citation>
    <scope>NUCLEOTIDE SEQUENCE</scope>
</reference>
<gene>
    <name evidence="1" type="ORF">MEDL_68572</name>
</gene>
<name>A0A8S3VS39_MYTED</name>
<comment type="caution">
    <text evidence="1">The sequence shown here is derived from an EMBL/GenBank/DDBJ whole genome shotgun (WGS) entry which is preliminary data.</text>
</comment>
<accession>A0A8S3VS39</accession>
<proteinExistence type="predicted"/>
<keyword evidence="2" id="KW-1185">Reference proteome</keyword>
<dbReference type="EMBL" id="CAJPWZ010003324">
    <property type="protein sequence ID" value="CAG2257302.1"/>
    <property type="molecule type" value="Genomic_DNA"/>
</dbReference>
<dbReference type="AlphaFoldDB" id="A0A8S3VS39"/>
<evidence type="ECO:0000313" key="1">
    <source>
        <dbReference type="EMBL" id="CAG2257302.1"/>
    </source>
</evidence>
<dbReference type="Proteomes" id="UP000683360">
    <property type="component" value="Unassembled WGS sequence"/>
</dbReference>
<evidence type="ECO:0000313" key="2">
    <source>
        <dbReference type="Proteomes" id="UP000683360"/>
    </source>
</evidence>
<sequence>MHAERGEICSEHSILLTEAKSTIEEEFQKLDKEKLLKIVGAFLERLIFDLSDIEDIIKYIIAGDDERMSNVFTDRVIKYCHKGSYGCLIDSLQYASSQVQVRSPASILELLESTENSMLHEVAESLPRKLCMKHSMQVTKVKKGSIIIYLKSLKRENLSKKDIINKLLMMEVF</sequence>
<organism evidence="1 2">
    <name type="scientific">Mytilus edulis</name>
    <name type="common">Blue mussel</name>
    <dbReference type="NCBI Taxonomy" id="6550"/>
    <lineage>
        <taxon>Eukaryota</taxon>
        <taxon>Metazoa</taxon>
        <taxon>Spiralia</taxon>
        <taxon>Lophotrochozoa</taxon>
        <taxon>Mollusca</taxon>
        <taxon>Bivalvia</taxon>
        <taxon>Autobranchia</taxon>
        <taxon>Pteriomorphia</taxon>
        <taxon>Mytilida</taxon>
        <taxon>Mytiloidea</taxon>
        <taxon>Mytilidae</taxon>
        <taxon>Mytilinae</taxon>
        <taxon>Mytilus</taxon>
    </lineage>
</organism>